<dbReference type="EMBL" id="QMQA01000111">
    <property type="protein sequence ID" value="RLE13189.1"/>
    <property type="molecule type" value="Genomic_DNA"/>
</dbReference>
<evidence type="ECO:0000313" key="2">
    <source>
        <dbReference type="Proteomes" id="UP000280417"/>
    </source>
</evidence>
<reference evidence="1 2" key="1">
    <citation type="submission" date="2018-06" db="EMBL/GenBank/DDBJ databases">
        <title>Extensive metabolic versatility and redundancy in microbially diverse, dynamic hydrothermal sediments.</title>
        <authorList>
            <person name="Dombrowski N."/>
            <person name="Teske A."/>
            <person name="Baker B.J."/>
        </authorList>
    </citation>
    <scope>NUCLEOTIDE SEQUENCE [LARGE SCALE GENOMIC DNA]</scope>
    <source>
        <strain evidence="1">B3_G15</strain>
    </source>
</reference>
<comment type="caution">
    <text evidence="1">The sequence shown here is derived from an EMBL/GenBank/DDBJ whole genome shotgun (WGS) entry which is preliminary data.</text>
</comment>
<sequence length="642" mass="76715">MYFDDIYMEDMEPATRVSEYTARIVDFCMEDPYLSKEMEDEGEKFLGPKLQAYYPTSQERESAELRFLDYFLFSYSSIHYRKTPLEVFLSKKLSDFNKKDRKIYSAFRFNIYSAFEVLKVALGSHFIARDLSSTKVYKIRENRGTYYLEEGDFIIARVLPYEKDYALAHISLLLPKNISYLAKREWKRMSEKTKEKPDPLLLERTFYQKEKTREENLEIVEKNLRRKLKKYMGKKAITIRQLKKKINKTTDPAKILKELTEKIDFPSSKEFVEFQDLFNLFWNLSSREEFGGKSPEEKIKEVMGPKEKELVKDLTSYIASKIDPDKFSSQEELERKVEEYKNKWLSEPQPELNGKTPWQVITEERKRLGSPRKGFPFKISVTPILKPEVKSRLNKITPKDTPLVEDVETFINYFERNKVKVTPKNKWIPFKHLKIIEQNFKYKDSFVFLGKEEKRGEESRKRYINFIDKLCRAKRLIRVDNKGRINVNKTRVEEFREKPYGKKLFELFCTWVEKVDWKDLQPNDFLDYYCDMYQKDFQTPLYHLDQLRVDEKITPEQMVRKLYASKIGLIESQEGLLRHLSLNLKSILLDYLKWLGVIQTEEKEIIKEMGIYTIKKFWVTATGKILIEQMVLHFIQKGKIKV</sequence>
<dbReference type="Pfam" id="PF25948">
    <property type="entry name" value="DUF7986"/>
    <property type="match status" value="1"/>
</dbReference>
<protein>
    <submittedName>
        <fullName evidence="1">Uncharacterized protein</fullName>
    </submittedName>
</protein>
<dbReference type="InterPro" id="IPR058292">
    <property type="entry name" value="DUF7986"/>
</dbReference>
<evidence type="ECO:0000313" key="1">
    <source>
        <dbReference type="EMBL" id="RLE13189.1"/>
    </source>
</evidence>
<name>A0A662DGC3_UNCAE</name>
<dbReference type="Proteomes" id="UP000280417">
    <property type="component" value="Unassembled WGS sequence"/>
</dbReference>
<accession>A0A662DGC3</accession>
<proteinExistence type="predicted"/>
<dbReference type="AlphaFoldDB" id="A0A662DGC3"/>
<organism evidence="1 2">
    <name type="scientific">Aerophobetes bacterium</name>
    <dbReference type="NCBI Taxonomy" id="2030807"/>
    <lineage>
        <taxon>Bacteria</taxon>
        <taxon>Candidatus Aerophobota</taxon>
    </lineage>
</organism>
<gene>
    <name evidence="1" type="ORF">DRJ04_04805</name>
</gene>